<dbReference type="Gene3D" id="1.10.510.10">
    <property type="entry name" value="Transferase(Phosphotransferase) domain 1"/>
    <property type="match status" value="1"/>
</dbReference>
<accession>A0A2V1AUA3</accession>
<dbReference type="InterPro" id="IPR050339">
    <property type="entry name" value="CC_SR_Kinase"/>
</dbReference>
<dbReference type="PANTHER" id="PTHR11042">
    <property type="entry name" value="EUKARYOTIC TRANSLATION INITIATION FACTOR 2-ALPHA KINASE EIF2-ALPHA KINASE -RELATED"/>
    <property type="match status" value="1"/>
</dbReference>
<dbReference type="GeneID" id="37005728"/>
<keyword evidence="3" id="KW-0418">Kinase</keyword>
<evidence type="ECO:0000256" key="1">
    <source>
        <dbReference type="ARBA" id="ARBA00022679"/>
    </source>
</evidence>
<feature type="compositionally biased region" description="Polar residues" evidence="7">
    <location>
        <begin position="110"/>
        <end position="125"/>
    </location>
</feature>
<organism evidence="9 10">
    <name type="scientific">Candidozyma haemuli</name>
    <dbReference type="NCBI Taxonomy" id="45357"/>
    <lineage>
        <taxon>Eukaryota</taxon>
        <taxon>Fungi</taxon>
        <taxon>Dikarya</taxon>
        <taxon>Ascomycota</taxon>
        <taxon>Saccharomycotina</taxon>
        <taxon>Pichiomycetes</taxon>
        <taxon>Metschnikowiaceae</taxon>
        <taxon>Candidozyma</taxon>
    </lineage>
</organism>
<dbReference type="VEuPathDB" id="FungiDB:CXQ85_000395"/>
<feature type="region of interest" description="Disordered" evidence="7">
    <location>
        <begin position="148"/>
        <end position="202"/>
    </location>
</feature>
<dbReference type="SUPFAM" id="SSF56112">
    <property type="entry name" value="Protein kinase-like (PK-like)"/>
    <property type="match status" value="1"/>
</dbReference>
<dbReference type="GO" id="GO:0005634">
    <property type="term" value="C:nucleus"/>
    <property type="evidence" value="ECO:0007669"/>
    <property type="project" value="TreeGrafter"/>
</dbReference>
<gene>
    <name evidence="9" type="ORF">CXQ85_000395</name>
</gene>
<evidence type="ECO:0000256" key="4">
    <source>
        <dbReference type="ARBA" id="ARBA00022840"/>
    </source>
</evidence>
<dbReference type="PROSITE" id="PS00108">
    <property type="entry name" value="PROTEIN_KINASE_ST"/>
    <property type="match status" value="1"/>
</dbReference>
<dbReference type="GO" id="GO:0005524">
    <property type="term" value="F:ATP binding"/>
    <property type="evidence" value="ECO:0007669"/>
    <property type="project" value="UniProtKB-UniRule"/>
</dbReference>
<feature type="compositionally biased region" description="Acidic residues" evidence="7">
    <location>
        <begin position="77"/>
        <end position="96"/>
    </location>
</feature>
<feature type="compositionally biased region" description="Polar residues" evidence="7">
    <location>
        <begin position="170"/>
        <end position="187"/>
    </location>
</feature>
<evidence type="ECO:0000313" key="9">
    <source>
        <dbReference type="EMBL" id="PVH21418.1"/>
    </source>
</evidence>
<dbReference type="STRING" id="45357.A0A2V1AUA3"/>
<keyword evidence="4 6" id="KW-0067">ATP-binding</keyword>
<dbReference type="PANTHER" id="PTHR11042:SF196">
    <property type="entry name" value="MITOSIS INHIBITOR PROTEIN KINASE SWE1"/>
    <property type="match status" value="1"/>
</dbReference>
<evidence type="ECO:0000256" key="7">
    <source>
        <dbReference type="SAM" id="MobiDB-lite"/>
    </source>
</evidence>
<dbReference type="GO" id="GO:0110031">
    <property type="term" value="P:negative regulation of G2/MI transition of meiotic cell cycle"/>
    <property type="evidence" value="ECO:0007669"/>
    <property type="project" value="TreeGrafter"/>
</dbReference>
<dbReference type="GO" id="GO:0030447">
    <property type="term" value="P:filamentous growth"/>
    <property type="evidence" value="ECO:0007669"/>
    <property type="project" value="UniProtKB-ARBA"/>
</dbReference>
<dbReference type="InterPro" id="IPR008271">
    <property type="entry name" value="Ser/Thr_kinase_AS"/>
</dbReference>
<feature type="region of interest" description="Disordered" evidence="7">
    <location>
        <begin position="242"/>
        <end position="297"/>
    </location>
</feature>
<feature type="domain" description="Protein kinase" evidence="8">
    <location>
        <begin position="514"/>
        <end position="867"/>
    </location>
</feature>
<comment type="caution">
    <text evidence="9">The sequence shown here is derived from an EMBL/GenBank/DDBJ whole genome shotgun (WGS) entry which is preliminary data.</text>
</comment>
<feature type="region of interest" description="Disordered" evidence="7">
    <location>
        <begin position="761"/>
        <end position="806"/>
    </location>
</feature>
<dbReference type="PROSITE" id="PS50011">
    <property type="entry name" value="PROTEIN_KINASE_DOM"/>
    <property type="match status" value="1"/>
</dbReference>
<keyword evidence="2 6" id="KW-0547">Nucleotide-binding</keyword>
<evidence type="ECO:0000256" key="6">
    <source>
        <dbReference type="PROSITE-ProRule" id="PRU10141"/>
    </source>
</evidence>
<keyword evidence="1" id="KW-0808">Transferase</keyword>
<name>A0A2V1AUA3_9ASCO</name>
<dbReference type="Gene3D" id="3.30.200.20">
    <property type="entry name" value="Phosphorylase Kinase, domain 1"/>
    <property type="match status" value="1"/>
</dbReference>
<evidence type="ECO:0000313" key="10">
    <source>
        <dbReference type="Proteomes" id="UP000244309"/>
    </source>
</evidence>
<dbReference type="InterPro" id="IPR011009">
    <property type="entry name" value="Kinase-like_dom_sf"/>
</dbReference>
<evidence type="ECO:0000256" key="3">
    <source>
        <dbReference type="ARBA" id="ARBA00022777"/>
    </source>
</evidence>
<feature type="compositionally biased region" description="Polar residues" evidence="7">
    <location>
        <begin position="279"/>
        <end position="297"/>
    </location>
</feature>
<proteinExistence type="inferred from homology"/>
<feature type="binding site" evidence="6">
    <location>
        <position position="541"/>
    </location>
    <ligand>
        <name>ATP</name>
        <dbReference type="ChEBI" id="CHEBI:30616"/>
    </ligand>
</feature>
<reference evidence="9 10" key="1">
    <citation type="submission" date="2017-12" db="EMBL/GenBank/DDBJ databases">
        <title>Genome Sequence of a Multidrug-Resistant Candida haemulonii Isolate from a Patient with Chronic Leg Ulcers in Israel.</title>
        <authorList>
            <person name="Chow N.A."/>
            <person name="Gade L."/>
            <person name="Batra D."/>
            <person name="Rowe L.A."/>
            <person name="Ben-Ami R."/>
            <person name="Loparev V.N."/>
            <person name="Litvintseva A.P."/>
        </authorList>
    </citation>
    <scope>NUCLEOTIDE SEQUENCE [LARGE SCALE GENOMIC DNA]</scope>
    <source>
        <strain evidence="9 10">B11899</strain>
    </source>
</reference>
<dbReference type="PROSITE" id="PS00107">
    <property type="entry name" value="PROTEIN_KINASE_ATP"/>
    <property type="match status" value="1"/>
</dbReference>
<evidence type="ECO:0000259" key="8">
    <source>
        <dbReference type="PROSITE" id="PS50011"/>
    </source>
</evidence>
<feature type="region of interest" description="Disordered" evidence="7">
    <location>
        <begin position="1"/>
        <end position="36"/>
    </location>
</feature>
<feature type="region of interest" description="Disordered" evidence="7">
    <location>
        <begin position="54"/>
        <end position="130"/>
    </location>
</feature>
<dbReference type="SMART" id="SM00220">
    <property type="entry name" value="S_TKc"/>
    <property type="match status" value="1"/>
</dbReference>
<dbReference type="GO" id="GO:0004713">
    <property type="term" value="F:protein tyrosine kinase activity"/>
    <property type="evidence" value="ECO:0007669"/>
    <property type="project" value="TreeGrafter"/>
</dbReference>
<feature type="region of interest" description="Disordered" evidence="7">
    <location>
        <begin position="316"/>
        <end position="341"/>
    </location>
</feature>
<dbReference type="InterPro" id="IPR017441">
    <property type="entry name" value="Protein_kinase_ATP_BS"/>
</dbReference>
<evidence type="ECO:0000256" key="2">
    <source>
        <dbReference type="ARBA" id="ARBA00022741"/>
    </source>
</evidence>
<comment type="similarity">
    <text evidence="5">Belongs to the protein kinase superfamily. Ser/Thr protein kinase family. GCN2 subfamily.</text>
</comment>
<protein>
    <recommendedName>
        <fullName evidence="8">Protein kinase domain-containing protein</fullName>
    </recommendedName>
</protein>
<dbReference type="InterPro" id="IPR000719">
    <property type="entry name" value="Prot_kinase_dom"/>
</dbReference>
<keyword evidence="10" id="KW-1185">Reference proteome</keyword>
<dbReference type="RefSeq" id="XP_025342358.1">
    <property type="nucleotide sequence ID" value="XM_025484143.1"/>
</dbReference>
<feature type="compositionally biased region" description="Basic residues" evidence="7">
    <location>
        <begin position="9"/>
        <end position="25"/>
    </location>
</feature>
<evidence type="ECO:0000256" key="5">
    <source>
        <dbReference type="ARBA" id="ARBA00037982"/>
    </source>
</evidence>
<sequence length="891" mass="99339">MNPAQGTPKQKRRGKPSLRSNRHSHVQPPDLDYFSNDHFSRSFNSLILDDIHDDLKPKRPINKSPPFNVKHEVGSGEVDDDIGSFTDEDEEDEQDDGELHQSHVSDSDRTATVTIDDASTATPKSGSKPLLKRSSKYFNLSIDSNFDPRSSPALDKSTPFNKFKRPHKLVSQSPSPQHTSKFPQEGDTPSRTDLKSHKLFKNGNKIRVRSPLNKDIYLKALLKSPNPNFKCSSPIFGGYDPYNAEDESPSRNKRYQSNASVPIYNDDVREISASRKKTQSTPNIASNDKENQQGSLKSSYKFVKPLQTAFRSTGLMKKNSMPSSNSKLPPETPMKRNPLTLLNKENNSTNETVDSIMSHDHSIEVGRNAVMSTANDSSSSFFHIASSTEPKKSFSLDVDLYNDFDLDDSVPETPTKSSSRNKTLWALRTKSPKHQSVQHVQNNDHNEPCTPVSNFPSHSVASSQATINLPSGLVDNSHHDSTLTILPSNRAGESGFDGNSTDQLDEHLIGKFGLKNINHIGTGQFSVAFKCKFQNERFAIKRTKKPVMGKLERDAIHREVDALRSLTAIDDETEVEEGKQHLVLFVEAWSFNNYYYIMTEFCEGGTLQAFLDEHKNYKVDEFRVWKILIEIMSGLKFIHSKNFLHLDLKPANIFITFEGCLKIGDFGLATKLPILEKDFDLEGDRNYIAPELINDKIYTPFADIFSVGLIILEIATNIILPGNGTPWRKLRSGDLSDAGKLSSDNISDFLNHNNFSSLTSYTSSSNSLQVPPSGHHPTSYPMANEMNPNSLQPPATATGGKGGSSAVPSFGQTTSGMVENVRDFIPRNAPQFLVVNKHNLDRLVGRMLKPSPFERPTASQILEMPECEEIENKRKAGATIFEGEFGPNDDD</sequence>
<dbReference type="Pfam" id="PF00069">
    <property type="entry name" value="Pkinase"/>
    <property type="match status" value="1"/>
</dbReference>
<dbReference type="GO" id="GO:0005737">
    <property type="term" value="C:cytoplasm"/>
    <property type="evidence" value="ECO:0007669"/>
    <property type="project" value="TreeGrafter"/>
</dbReference>
<dbReference type="AlphaFoldDB" id="A0A2V1AUA3"/>
<dbReference type="OrthoDB" id="5337378at2759"/>
<feature type="compositionally biased region" description="Low complexity" evidence="7">
    <location>
        <begin position="316"/>
        <end position="329"/>
    </location>
</feature>
<feature type="compositionally biased region" description="Basic and acidic residues" evidence="7">
    <location>
        <begin position="97"/>
        <end position="109"/>
    </location>
</feature>
<dbReference type="Proteomes" id="UP000244309">
    <property type="component" value="Unassembled WGS sequence"/>
</dbReference>
<dbReference type="EMBL" id="PKFO01000005">
    <property type="protein sequence ID" value="PVH21418.1"/>
    <property type="molecule type" value="Genomic_DNA"/>
</dbReference>